<name>A0A2A6FQ38_9MICO</name>
<dbReference type="InterPro" id="IPR019276">
    <property type="entry name" value="DUF2303"/>
</dbReference>
<gene>
    <name evidence="1" type="ORF">B5766_08270</name>
</gene>
<accession>A0A2A6FQ38</accession>
<dbReference type="Proteomes" id="UP000219994">
    <property type="component" value="Unassembled WGS sequence"/>
</dbReference>
<evidence type="ECO:0000313" key="1">
    <source>
        <dbReference type="EMBL" id="PDQ34975.1"/>
    </source>
</evidence>
<dbReference type="Pfam" id="PF10065">
    <property type="entry name" value="DUF2303"/>
    <property type="match status" value="1"/>
</dbReference>
<sequence length="111" mass="12507">MRGSSRLWCGAIWIQRDCCSESWTKSSIEIPKRIQLAIRPCIGGPICSLWAQFRYRISSDGSRLGYTLERPENVLEAAFVDILSEIRDGKTDAKKQIHPGIGTVPIFYGHP</sequence>
<organism evidence="1 2">
    <name type="scientific">Candidatus Lumbricidiphila eiseniae</name>
    <dbReference type="NCBI Taxonomy" id="1969409"/>
    <lineage>
        <taxon>Bacteria</taxon>
        <taxon>Bacillati</taxon>
        <taxon>Actinomycetota</taxon>
        <taxon>Actinomycetes</taxon>
        <taxon>Micrococcales</taxon>
        <taxon>Microbacteriaceae</taxon>
        <taxon>Candidatus Lumbricidiphila</taxon>
    </lineage>
</organism>
<dbReference type="AlphaFoldDB" id="A0A2A6FQ38"/>
<evidence type="ECO:0000313" key="2">
    <source>
        <dbReference type="Proteomes" id="UP000219994"/>
    </source>
</evidence>
<reference evidence="2" key="1">
    <citation type="submission" date="2017-03" db="EMBL/GenBank/DDBJ databases">
        <authorList>
            <person name="Lund M.B."/>
        </authorList>
    </citation>
    <scope>NUCLEOTIDE SEQUENCE [LARGE SCALE GENOMIC DNA]</scope>
</reference>
<protein>
    <submittedName>
        <fullName evidence="1">Uncharacterized protein</fullName>
    </submittedName>
</protein>
<comment type="caution">
    <text evidence="1">The sequence shown here is derived from an EMBL/GenBank/DDBJ whole genome shotgun (WGS) entry which is preliminary data.</text>
</comment>
<dbReference type="EMBL" id="NAEP01000042">
    <property type="protein sequence ID" value="PDQ34975.1"/>
    <property type="molecule type" value="Genomic_DNA"/>
</dbReference>
<proteinExistence type="predicted"/>